<keyword evidence="3" id="KW-0597">Phosphoprotein</keyword>
<dbReference type="Gene3D" id="1.10.287.130">
    <property type="match status" value="1"/>
</dbReference>
<feature type="region of interest" description="Disordered" evidence="6">
    <location>
        <begin position="241"/>
        <end position="272"/>
    </location>
</feature>
<organism evidence="8 9">
    <name type="scientific">Stachybotrys chlorohalonatus (strain IBT 40285)</name>
    <dbReference type="NCBI Taxonomy" id="1283841"/>
    <lineage>
        <taxon>Eukaryota</taxon>
        <taxon>Fungi</taxon>
        <taxon>Dikarya</taxon>
        <taxon>Ascomycota</taxon>
        <taxon>Pezizomycotina</taxon>
        <taxon>Sordariomycetes</taxon>
        <taxon>Hypocreomycetidae</taxon>
        <taxon>Hypocreales</taxon>
        <taxon>Stachybotryaceae</taxon>
        <taxon>Stachybotrys</taxon>
    </lineage>
</organism>
<feature type="domain" description="Histidine kinase" evidence="7">
    <location>
        <begin position="605"/>
        <end position="860"/>
    </location>
</feature>
<feature type="compositionally biased region" description="Polar residues" evidence="6">
    <location>
        <begin position="250"/>
        <end position="272"/>
    </location>
</feature>
<gene>
    <name evidence="8" type="ORF">S40285_08865</name>
</gene>
<dbReference type="OMA" id="GQNQHII"/>
<dbReference type="STRING" id="1283841.A0A084QXP7"/>
<evidence type="ECO:0000259" key="7">
    <source>
        <dbReference type="PROSITE" id="PS50109"/>
    </source>
</evidence>
<dbReference type="SUPFAM" id="SSF55781">
    <property type="entry name" value="GAF domain-like"/>
    <property type="match status" value="1"/>
</dbReference>
<dbReference type="Gene3D" id="3.30.450.40">
    <property type="match status" value="1"/>
</dbReference>
<dbReference type="OrthoDB" id="303614at2759"/>
<evidence type="ECO:0000256" key="4">
    <source>
        <dbReference type="ARBA" id="ARBA00022679"/>
    </source>
</evidence>
<evidence type="ECO:0000256" key="2">
    <source>
        <dbReference type="ARBA" id="ARBA00012438"/>
    </source>
</evidence>
<dbReference type="EC" id="2.7.13.3" evidence="2"/>
<dbReference type="AlphaFoldDB" id="A0A084QXP7"/>
<dbReference type="Gene3D" id="3.30.565.10">
    <property type="entry name" value="Histidine kinase-like ATPase, C-terminal domain"/>
    <property type="match status" value="1"/>
</dbReference>
<dbReference type="Proteomes" id="UP000028524">
    <property type="component" value="Unassembled WGS sequence"/>
</dbReference>
<dbReference type="Pfam" id="PF02518">
    <property type="entry name" value="HATPase_c"/>
    <property type="match status" value="1"/>
</dbReference>
<dbReference type="Pfam" id="PF01590">
    <property type="entry name" value="GAF"/>
    <property type="match status" value="1"/>
</dbReference>
<dbReference type="Pfam" id="PF00512">
    <property type="entry name" value="HisKA"/>
    <property type="match status" value="1"/>
</dbReference>
<dbReference type="InterPro" id="IPR004358">
    <property type="entry name" value="Sig_transdc_His_kin-like_C"/>
</dbReference>
<dbReference type="InterPro" id="IPR003661">
    <property type="entry name" value="HisK_dim/P_dom"/>
</dbReference>
<dbReference type="PRINTS" id="PR00344">
    <property type="entry name" value="BCTRLSENSOR"/>
</dbReference>
<keyword evidence="9" id="KW-1185">Reference proteome</keyword>
<dbReference type="SMART" id="SM00388">
    <property type="entry name" value="HisKA"/>
    <property type="match status" value="1"/>
</dbReference>
<dbReference type="HOGENOM" id="CLU_002763_0_1_1"/>
<accession>A0A084QXP7</accession>
<dbReference type="SUPFAM" id="SSF55874">
    <property type="entry name" value="ATPase domain of HSP90 chaperone/DNA topoisomerase II/histidine kinase"/>
    <property type="match status" value="1"/>
</dbReference>
<evidence type="ECO:0000313" key="8">
    <source>
        <dbReference type="EMBL" id="KFA68732.1"/>
    </source>
</evidence>
<dbReference type="InterPro" id="IPR036890">
    <property type="entry name" value="HATPase_C_sf"/>
</dbReference>
<comment type="catalytic activity">
    <reaction evidence="1">
        <text>ATP + protein L-histidine = ADP + protein N-phospho-L-histidine.</text>
        <dbReference type="EC" id="2.7.13.3"/>
    </reaction>
</comment>
<dbReference type="GO" id="GO:0009927">
    <property type="term" value="F:histidine phosphotransfer kinase activity"/>
    <property type="evidence" value="ECO:0007669"/>
    <property type="project" value="TreeGrafter"/>
</dbReference>
<protein>
    <recommendedName>
        <fullName evidence="2">histidine kinase</fullName>
        <ecNumber evidence="2">2.7.13.3</ecNumber>
    </recommendedName>
</protein>
<dbReference type="SUPFAM" id="SSF47384">
    <property type="entry name" value="Homodimeric domain of signal transducing histidine kinase"/>
    <property type="match status" value="1"/>
</dbReference>
<evidence type="ECO:0000256" key="5">
    <source>
        <dbReference type="ARBA" id="ARBA00022777"/>
    </source>
</evidence>
<evidence type="ECO:0000256" key="3">
    <source>
        <dbReference type="ARBA" id="ARBA00022553"/>
    </source>
</evidence>
<dbReference type="PANTHER" id="PTHR43047">
    <property type="entry name" value="TWO-COMPONENT HISTIDINE PROTEIN KINASE"/>
    <property type="match status" value="1"/>
</dbReference>
<dbReference type="PANTHER" id="PTHR43047:SF72">
    <property type="entry name" value="OSMOSENSING HISTIDINE PROTEIN KINASE SLN1"/>
    <property type="match status" value="1"/>
</dbReference>
<dbReference type="InterPro" id="IPR029016">
    <property type="entry name" value="GAF-like_dom_sf"/>
</dbReference>
<dbReference type="InterPro" id="IPR003018">
    <property type="entry name" value="GAF"/>
</dbReference>
<dbReference type="PROSITE" id="PS50109">
    <property type="entry name" value="HIS_KIN"/>
    <property type="match status" value="1"/>
</dbReference>
<dbReference type="FunFam" id="3.30.565.10:FF:000201">
    <property type="entry name" value="Sensor histidine kinase/response regulator, putative (AFU_orthologue AFUA_4G01020)"/>
    <property type="match status" value="1"/>
</dbReference>
<evidence type="ECO:0000256" key="6">
    <source>
        <dbReference type="SAM" id="MobiDB-lite"/>
    </source>
</evidence>
<dbReference type="GO" id="GO:0000155">
    <property type="term" value="F:phosphorelay sensor kinase activity"/>
    <property type="evidence" value="ECO:0007669"/>
    <property type="project" value="InterPro"/>
</dbReference>
<evidence type="ECO:0000256" key="1">
    <source>
        <dbReference type="ARBA" id="ARBA00000085"/>
    </source>
</evidence>
<reference evidence="8 9" key="1">
    <citation type="journal article" date="2014" name="BMC Genomics">
        <title>Comparative genome sequencing reveals chemotype-specific gene clusters in the toxigenic black mold Stachybotrys.</title>
        <authorList>
            <person name="Semeiks J."/>
            <person name="Borek D."/>
            <person name="Otwinowski Z."/>
            <person name="Grishin N.V."/>
        </authorList>
    </citation>
    <scope>NUCLEOTIDE SEQUENCE [LARGE SCALE GENOMIC DNA]</scope>
    <source>
        <strain evidence="8 9">IBT 40285</strain>
    </source>
</reference>
<dbReference type="FunFam" id="1.10.287.130:FF:000023">
    <property type="entry name" value="Sensor histidine kinase/response regulator, putative"/>
    <property type="match status" value="1"/>
</dbReference>
<dbReference type="CDD" id="cd00082">
    <property type="entry name" value="HisKA"/>
    <property type="match status" value="1"/>
</dbReference>
<keyword evidence="5" id="KW-0418">Kinase</keyword>
<dbReference type="SMART" id="SM00065">
    <property type="entry name" value="GAF"/>
    <property type="match status" value="1"/>
</dbReference>
<dbReference type="SMART" id="SM00387">
    <property type="entry name" value="HATPase_c"/>
    <property type="match status" value="1"/>
</dbReference>
<dbReference type="InterPro" id="IPR005467">
    <property type="entry name" value="His_kinase_dom"/>
</dbReference>
<sequence>MGDSTNPVLDPLESSASEAERQRIRELSRFYGALRHPGEAPSSLTPVLSSDITLNALAQLAVLRFGCKRSFISLIDGQNQHIIAETTSSVSLTNGEQHSPEDGIYLGVSTLDLAFGVCPYAVKLFTGQPVPVLQNTPNMVANSSRFIVRDFSLEEHFRDRPYVVQWPFFRFYAEVPVYSPSGYVLGSFCVVDDKPRRAFGDDEVLALQDISNAISKHLENVRTVQFHERSDRLVHGLKEFVKHRPHHRTSTPTNEPGKMSSLNAPSDAANQDRTAQDIGSGMERMSIGTKTTNEVSPVNPNPTLLDASKMDPVTIQPTSSFPSLQPYGSGVYEEEHKPQAHTASNAHFEDERHNGTAPLVTVTESAEVSNHIASIFGSASSILRECMDLDGVLFLDASRCNAGVLPPSDAGHWEPLPKTSDLGLPANSSFEMPISPLKDTPCQILGFTDRASQPDDTHYFSPYAVPELLLKRLVAAFPRGEVFNFDDALVEPFHDDSNLARSETASQLSGNESSSTDGQKAHAKEIELELKNHFPRSDSVIFLPLWDLDKAQWLAGTFLWTRNRERALGMEELHYFKVFSDSLTSEVARVNWSRQEQSKSNFISSLSHELRSPLHGMLASAELLSATPLRPDQEDFLNMLQTCGHTLLDTMNHLLDFAKINNLTTAKNVVNSLHKTSSSSMESAFQLDALVEEVANTIYLGKMHATASQASNSHTGEINHNEKHNGSKLSVVVRIDHDRPWRVQSITGAWRRIVMNLLGNALKYTNDGFIEVCLSMNESVAETGQAIVQLSIIDTGRGISPEYLRHKLFSPFVQEDHISEGVGLGLCIVQQLVTSLHGSIDVKSELGVGTQISVFVPVQPLTGSSETVQPLSSQPTPNLSNLPINLCLVGFDADARLSNQPTSILSREVKRRLSIRNFFSHLVISHKGWGLSFATSIKDASGDVAIVEASALQPDTIDQAANTDHILKPARFILLSDTASSEAEDMLSLHGSVLRITYP</sequence>
<dbReference type="GO" id="GO:0005886">
    <property type="term" value="C:plasma membrane"/>
    <property type="evidence" value="ECO:0007669"/>
    <property type="project" value="TreeGrafter"/>
</dbReference>
<dbReference type="InterPro" id="IPR003594">
    <property type="entry name" value="HATPase_dom"/>
</dbReference>
<dbReference type="InParanoid" id="A0A084QXP7"/>
<evidence type="ECO:0000313" key="9">
    <source>
        <dbReference type="Proteomes" id="UP000028524"/>
    </source>
</evidence>
<feature type="compositionally biased region" description="Polar residues" evidence="6">
    <location>
        <begin position="500"/>
        <end position="518"/>
    </location>
</feature>
<name>A0A084QXP7_STAC4</name>
<feature type="region of interest" description="Disordered" evidence="6">
    <location>
        <begin position="500"/>
        <end position="521"/>
    </location>
</feature>
<dbReference type="EMBL" id="KL659731">
    <property type="protein sequence ID" value="KFA68732.1"/>
    <property type="molecule type" value="Genomic_DNA"/>
</dbReference>
<dbReference type="FunFam" id="3.30.450.40:FF:000083">
    <property type="entry name" value="Sensor histidine kinase/response regulator, putative (AFU_orthologue AFUA_4G00660)"/>
    <property type="match status" value="1"/>
</dbReference>
<dbReference type="InterPro" id="IPR036097">
    <property type="entry name" value="HisK_dim/P_sf"/>
</dbReference>
<proteinExistence type="predicted"/>
<keyword evidence="4" id="KW-0808">Transferase</keyword>